<dbReference type="RefSeq" id="WP_095498375.1">
    <property type="nucleotide sequence ID" value="NZ_BSPO01000003.1"/>
</dbReference>
<dbReference type="InterPro" id="IPR001543">
    <property type="entry name" value="FliN-like_C"/>
</dbReference>
<reference evidence="2 3" key="1">
    <citation type="journal article" date="2014" name="Int. J. Syst. Evol. Microbiol.">
        <title>Complete genome sequence of Corynebacterium casei LMG S-19264T (=DSM 44701T), isolated from a smear-ripened cheese.</title>
        <authorList>
            <consortium name="US DOE Joint Genome Institute (JGI-PGF)"/>
            <person name="Walter F."/>
            <person name="Albersmeier A."/>
            <person name="Kalinowski J."/>
            <person name="Ruckert C."/>
        </authorList>
    </citation>
    <scope>NUCLEOTIDE SEQUENCE [LARGE SCALE GENOMIC DNA]</scope>
    <source>
        <strain evidence="2 3">NBRC 112785</strain>
    </source>
</reference>
<organism evidence="2 3">
    <name type="scientific">Paraferrimonas haliotis</name>
    <dbReference type="NCBI Taxonomy" id="2013866"/>
    <lineage>
        <taxon>Bacteria</taxon>
        <taxon>Pseudomonadati</taxon>
        <taxon>Pseudomonadota</taxon>
        <taxon>Gammaproteobacteria</taxon>
        <taxon>Alteromonadales</taxon>
        <taxon>Ferrimonadaceae</taxon>
        <taxon>Paraferrimonas</taxon>
    </lineage>
</organism>
<dbReference type="EMBL" id="BSPO01000003">
    <property type="protein sequence ID" value="GLS84130.1"/>
    <property type="molecule type" value="Genomic_DNA"/>
</dbReference>
<proteinExistence type="predicted"/>
<evidence type="ECO:0000313" key="2">
    <source>
        <dbReference type="EMBL" id="GLS84130.1"/>
    </source>
</evidence>
<dbReference type="AlphaFoldDB" id="A0AA37TWI8"/>
<sequence length="116" mass="12631">MQDILTQAEINALVHGIFDEPTPDNNEASLSPSKLAQQRWGAISTQPKVSIDLDLTGQVVGQQLTSERLNSLEVGDSIALARSQQLIIEVAGGVKYKGYIACNGEHLELKITECLW</sequence>
<dbReference type="InterPro" id="IPR036429">
    <property type="entry name" value="SpoA-like_sf"/>
</dbReference>
<protein>
    <recommendedName>
        <fullName evidence="1">Flagellar motor switch protein FliN-like C-terminal domain-containing protein</fullName>
    </recommendedName>
</protein>
<keyword evidence="3" id="KW-1185">Reference proteome</keyword>
<accession>A0AA37TWI8</accession>
<name>A0AA37TWI8_9GAMM</name>
<dbReference type="SUPFAM" id="SSF101801">
    <property type="entry name" value="Surface presentation of antigens (SPOA)"/>
    <property type="match status" value="1"/>
</dbReference>
<comment type="caution">
    <text evidence="2">The sequence shown here is derived from an EMBL/GenBank/DDBJ whole genome shotgun (WGS) entry which is preliminary data.</text>
</comment>
<gene>
    <name evidence="2" type="ORF">GCM10007894_21070</name>
</gene>
<dbReference type="Proteomes" id="UP001157439">
    <property type="component" value="Unassembled WGS sequence"/>
</dbReference>
<feature type="domain" description="Flagellar motor switch protein FliN-like C-terminal" evidence="1">
    <location>
        <begin position="51"/>
        <end position="114"/>
    </location>
</feature>
<dbReference type="Pfam" id="PF01052">
    <property type="entry name" value="FliMN_C"/>
    <property type="match status" value="1"/>
</dbReference>
<evidence type="ECO:0000259" key="1">
    <source>
        <dbReference type="Pfam" id="PF01052"/>
    </source>
</evidence>
<evidence type="ECO:0000313" key="3">
    <source>
        <dbReference type="Proteomes" id="UP001157439"/>
    </source>
</evidence>